<keyword evidence="1" id="KW-1133">Transmembrane helix</keyword>
<organism evidence="2 3">
    <name type="scientific">Bradymonas sediminis</name>
    <dbReference type="NCBI Taxonomy" id="1548548"/>
    <lineage>
        <taxon>Bacteria</taxon>
        <taxon>Deltaproteobacteria</taxon>
        <taxon>Bradymonadales</taxon>
        <taxon>Bradymonadaceae</taxon>
        <taxon>Bradymonas</taxon>
    </lineage>
</organism>
<dbReference type="RefSeq" id="WP_111332554.1">
    <property type="nucleotide sequence ID" value="NZ_CP030032.1"/>
</dbReference>
<evidence type="ECO:0000256" key="1">
    <source>
        <dbReference type="SAM" id="Phobius"/>
    </source>
</evidence>
<proteinExistence type="predicted"/>
<name>A0A2Z4FI15_9DELT</name>
<sequence>MMQNDLKQKRLFYGRLIVSVSLYCAFLISSVMETLTRTTEPPSLIIGGLLIGAVLILPRSTRRMQRSEGAGADPTSAEQLQRIHKWLTGVRLIYLLGALIVWVVLPAII</sequence>
<accession>A0A2Z4FI15</accession>
<protein>
    <submittedName>
        <fullName evidence="2">Uncharacterized protein</fullName>
    </submittedName>
</protein>
<keyword evidence="3" id="KW-1185">Reference proteome</keyword>
<evidence type="ECO:0000313" key="2">
    <source>
        <dbReference type="EMBL" id="AWV88637.1"/>
    </source>
</evidence>
<dbReference type="KEGG" id="bsed:DN745_04510"/>
<feature type="transmembrane region" description="Helical" evidence="1">
    <location>
        <begin position="12"/>
        <end position="29"/>
    </location>
</feature>
<dbReference type="AlphaFoldDB" id="A0A2Z4FI15"/>
<reference evidence="2 3" key="1">
    <citation type="submission" date="2018-06" db="EMBL/GenBank/DDBJ databases">
        <title>Lujinxingia sediminis gen. nov. sp. nov., a new facultative anaerobic member of the class Deltaproteobacteria, and proposal of Lujinxingaceae fam. nov.</title>
        <authorList>
            <person name="Guo L.-Y."/>
            <person name="Li C.-M."/>
            <person name="Wang S."/>
            <person name="Du Z.-J."/>
        </authorList>
    </citation>
    <scope>NUCLEOTIDE SEQUENCE [LARGE SCALE GENOMIC DNA]</scope>
    <source>
        <strain evidence="2 3">FA350</strain>
    </source>
</reference>
<feature type="transmembrane region" description="Helical" evidence="1">
    <location>
        <begin position="89"/>
        <end position="108"/>
    </location>
</feature>
<keyword evidence="1" id="KW-0812">Transmembrane</keyword>
<dbReference type="EMBL" id="CP030032">
    <property type="protein sequence ID" value="AWV88637.1"/>
    <property type="molecule type" value="Genomic_DNA"/>
</dbReference>
<gene>
    <name evidence="2" type="ORF">DN745_04510</name>
</gene>
<evidence type="ECO:0000313" key="3">
    <source>
        <dbReference type="Proteomes" id="UP000249799"/>
    </source>
</evidence>
<dbReference type="Proteomes" id="UP000249799">
    <property type="component" value="Chromosome"/>
</dbReference>
<feature type="transmembrane region" description="Helical" evidence="1">
    <location>
        <begin position="41"/>
        <end position="58"/>
    </location>
</feature>
<keyword evidence="1" id="KW-0472">Membrane</keyword>